<feature type="compositionally biased region" description="Low complexity" evidence="1">
    <location>
        <begin position="123"/>
        <end position="137"/>
    </location>
</feature>
<dbReference type="Proteomes" id="UP000269721">
    <property type="component" value="Unassembled WGS sequence"/>
</dbReference>
<reference evidence="3" key="1">
    <citation type="journal article" date="2018" name="Nat. Microbiol.">
        <title>Leveraging single-cell genomics to expand the fungal tree of life.</title>
        <authorList>
            <person name="Ahrendt S.R."/>
            <person name="Quandt C.A."/>
            <person name="Ciobanu D."/>
            <person name="Clum A."/>
            <person name="Salamov A."/>
            <person name="Andreopoulos B."/>
            <person name="Cheng J.F."/>
            <person name="Woyke T."/>
            <person name="Pelin A."/>
            <person name="Henrissat B."/>
            <person name="Reynolds N.K."/>
            <person name="Benny G.L."/>
            <person name="Smith M.E."/>
            <person name="James T.Y."/>
            <person name="Grigoriev I.V."/>
        </authorList>
    </citation>
    <scope>NUCLEOTIDE SEQUENCE [LARGE SCALE GENOMIC DNA]</scope>
</reference>
<sequence>MRGQVPRSNSSSSTYPSSKAPTPLIDRSGTILTPTLLHSKSLRTPPTKPTFDRIGSNQIKGKVEGWSIATDPLQYHIAILVEPLRQLRFGSTAWGRRGVEVAETTTNWPPSQGLPRGPRHPQVAASAVSATSPSRRAPLSEKASFTRSPIVKSRKLIPPRKSFATENLLQQSQRQRQGLHLLYSNTNTKKSINANIQSKRLCMPGDDDNNNANDNYDDHHNHHHRNDEHNGNDNNLMGNCDNNENDCDKDNDKVNHKDNYNDNNNNTKDNNNSEPRHQEATGSLTWCHDPEPRYKS</sequence>
<evidence type="ECO:0000256" key="1">
    <source>
        <dbReference type="SAM" id="MobiDB-lite"/>
    </source>
</evidence>
<keyword evidence="3" id="KW-1185">Reference proteome</keyword>
<feature type="region of interest" description="Disordered" evidence="1">
    <location>
        <begin position="203"/>
        <end position="237"/>
    </location>
</feature>
<proteinExistence type="predicted"/>
<dbReference type="EMBL" id="KZ995422">
    <property type="protein sequence ID" value="RKO90712.1"/>
    <property type="molecule type" value="Genomic_DNA"/>
</dbReference>
<feature type="compositionally biased region" description="Basic and acidic residues" evidence="1">
    <location>
        <begin position="251"/>
        <end position="260"/>
    </location>
</feature>
<protein>
    <submittedName>
        <fullName evidence="2">Uncharacterized protein</fullName>
    </submittedName>
</protein>
<organism evidence="2 3">
    <name type="scientific">Blyttiomyces helicus</name>
    <dbReference type="NCBI Taxonomy" id="388810"/>
    <lineage>
        <taxon>Eukaryota</taxon>
        <taxon>Fungi</taxon>
        <taxon>Fungi incertae sedis</taxon>
        <taxon>Chytridiomycota</taxon>
        <taxon>Chytridiomycota incertae sedis</taxon>
        <taxon>Chytridiomycetes</taxon>
        <taxon>Chytridiomycetes incertae sedis</taxon>
        <taxon>Blyttiomyces</taxon>
    </lineage>
</organism>
<feature type="region of interest" description="Disordered" evidence="1">
    <location>
        <begin position="251"/>
        <end position="296"/>
    </location>
</feature>
<dbReference type="AlphaFoldDB" id="A0A4P9WE96"/>
<feature type="region of interest" description="Disordered" evidence="1">
    <location>
        <begin position="1"/>
        <end position="28"/>
    </location>
</feature>
<evidence type="ECO:0000313" key="3">
    <source>
        <dbReference type="Proteomes" id="UP000269721"/>
    </source>
</evidence>
<feature type="region of interest" description="Disordered" evidence="1">
    <location>
        <begin position="105"/>
        <end position="146"/>
    </location>
</feature>
<gene>
    <name evidence="2" type="ORF">BDK51DRAFT_46364</name>
</gene>
<accession>A0A4P9WE96</accession>
<feature type="compositionally biased region" description="Low complexity" evidence="1">
    <location>
        <begin position="261"/>
        <end position="272"/>
    </location>
</feature>
<feature type="compositionally biased region" description="Low complexity" evidence="1">
    <location>
        <begin position="8"/>
        <end position="18"/>
    </location>
</feature>
<feature type="compositionally biased region" description="Basic and acidic residues" evidence="1">
    <location>
        <begin position="216"/>
        <end position="231"/>
    </location>
</feature>
<name>A0A4P9WE96_9FUNG</name>
<evidence type="ECO:0000313" key="2">
    <source>
        <dbReference type="EMBL" id="RKO90712.1"/>
    </source>
</evidence>